<feature type="transmembrane region" description="Helical" evidence="7">
    <location>
        <begin position="289"/>
        <end position="309"/>
    </location>
</feature>
<feature type="transmembrane region" description="Helical" evidence="7">
    <location>
        <begin position="237"/>
        <end position="258"/>
    </location>
</feature>
<dbReference type="EMBL" id="OV651825">
    <property type="protein sequence ID" value="CAH1102461.1"/>
    <property type="molecule type" value="Genomic_DNA"/>
</dbReference>
<gene>
    <name evidence="9" type="ORF">PSYICH_LOCUS3828</name>
</gene>
<dbReference type="InterPro" id="IPR053093">
    <property type="entry name" value="GPCR-like"/>
</dbReference>
<dbReference type="PRINTS" id="PR00237">
    <property type="entry name" value="GPCRRHODOPSN"/>
</dbReference>
<dbReference type="PANTHER" id="PTHR47760">
    <property type="entry name" value="G-PROTEIN COUPLED RECEPTOR B0563.6-LIKE PROTEIN-RELATED"/>
    <property type="match status" value="1"/>
</dbReference>
<evidence type="ECO:0000259" key="8">
    <source>
        <dbReference type="PROSITE" id="PS50262"/>
    </source>
</evidence>
<comment type="similarity">
    <text evidence="2 6">Belongs to the G-protein coupled receptor 1 family.</text>
</comment>
<dbReference type="PANTHER" id="PTHR47760:SF1">
    <property type="entry name" value="G-PROTEIN COUPLED RECEPTORS FAMILY 1 PROFILE DOMAIN-CONTAINING PROTEIN"/>
    <property type="match status" value="1"/>
</dbReference>
<evidence type="ECO:0000313" key="10">
    <source>
        <dbReference type="Proteomes" id="UP001153636"/>
    </source>
</evidence>
<evidence type="ECO:0000256" key="5">
    <source>
        <dbReference type="ARBA" id="ARBA00023136"/>
    </source>
</evidence>
<dbReference type="PROSITE" id="PS50262">
    <property type="entry name" value="G_PROTEIN_RECEP_F1_2"/>
    <property type="match status" value="1"/>
</dbReference>
<protein>
    <recommendedName>
        <fullName evidence="8">G-protein coupled receptors family 1 profile domain-containing protein</fullName>
    </recommendedName>
</protein>
<feature type="domain" description="G-protein coupled receptors family 1 profile" evidence="8">
    <location>
        <begin position="74"/>
        <end position="346"/>
    </location>
</feature>
<feature type="transmembrane region" description="Helical" evidence="7">
    <location>
        <begin position="93"/>
        <end position="114"/>
    </location>
</feature>
<keyword evidence="6" id="KW-0675">Receptor</keyword>
<feature type="transmembrane region" description="Helical" evidence="7">
    <location>
        <begin position="329"/>
        <end position="349"/>
    </location>
</feature>
<evidence type="ECO:0000256" key="6">
    <source>
        <dbReference type="RuleBase" id="RU000688"/>
    </source>
</evidence>
<keyword evidence="4 7" id="KW-1133">Transmembrane helix</keyword>
<keyword evidence="6" id="KW-0297">G-protein coupled receptor</keyword>
<organism evidence="9 10">
    <name type="scientific">Psylliodes chrysocephalus</name>
    <dbReference type="NCBI Taxonomy" id="3402493"/>
    <lineage>
        <taxon>Eukaryota</taxon>
        <taxon>Metazoa</taxon>
        <taxon>Ecdysozoa</taxon>
        <taxon>Arthropoda</taxon>
        <taxon>Hexapoda</taxon>
        <taxon>Insecta</taxon>
        <taxon>Pterygota</taxon>
        <taxon>Neoptera</taxon>
        <taxon>Endopterygota</taxon>
        <taxon>Coleoptera</taxon>
        <taxon>Polyphaga</taxon>
        <taxon>Cucujiformia</taxon>
        <taxon>Chrysomeloidea</taxon>
        <taxon>Chrysomelidae</taxon>
        <taxon>Galerucinae</taxon>
        <taxon>Alticini</taxon>
        <taxon>Psylliodes</taxon>
    </lineage>
</organism>
<keyword evidence="5 7" id="KW-0472">Membrane</keyword>
<sequence>MSLLYSSESSGVQSLCLNISTTECLPCHINNSTTGVSFFGGDEPDLNEDPRIESLRRYSYAFALPSICFLGIIGNIFNLIVLTRRNMRGPAYIYMRGYSGAALLAICFALPFAWRVLVHREQGHWEQPLSAYYFAHLELFLGNGCLGVGVLMLLALTLERYVSVCHPGHARPILGSPPRVVTVIPLLTLILYIPNLFRNRVRTCQLLPEGTILYQRVEDTEYLMSPLYSVYKVFLELIYKVLPIILLAALNLRILIVYRRSCDRRRKMTLSRKCSGEEDPKKFAEERRLVLLLGSTSILFLVCVTPMVLLNVTLSDANLVNYPYQVFRAIANLLEITNYSITFYIYCSFSEDFRNTLLRTLRLRSANPLRGAVKNPQPTATTTITQPKGV</sequence>
<dbReference type="AlphaFoldDB" id="A0A9P0CQM8"/>
<keyword evidence="6" id="KW-0807">Transducer</keyword>
<evidence type="ECO:0000256" key="2">
    <source>
        <dbReference type="ARBA" id="ARBA00010663"/>
    </source>
</evidence>
<dbReference type="InterPro" id="IPR017452">
    <property type="entry name" value="GPCR_Rhodpsn_7TM"/>
</dbReference>
<dbReference type="InterPro" id="IPR000276">
    <property type="entry name" value="GPCR_Rhodpsn"/>
</dbReference>
<comment type="subcellular location">
    <subcellularLocation>
        <location evidence="1">Membrane</location>
    </subcellularLocation>
</comment>
<dbReference type="Proteomes" id="UP001153636">
    <property type="component" value="Chromosome 13"/>
</dbReference>
<dbReference type="Gene3D" id="1.20.1070.10">
    <property type="entry name" value="Rhodopsin 7-helix transmembrane proteins"/>
    <property type="match status" value="1"/>
</dbReference>
<evidence type="ECO:0000256" key="3">
    <source>
        <dbReference type="ARBA" id="ARBA00022692"/>
    </source>
</evidence>
<proteinExistence type="inferred from homology"/>
<dbReference type="SUPFAM" id="SSF81321">
    <property type="entry name" value="Family A G protein-coupled receptor-like"/>
    <property type="match status" value="1"/>
</dbReference>
<dbReference type="CDD" id="cd14978">
    <property type="entry name" value="7tmA_FMRFamide_R-like"/>
    <property type="match status" value="1"/>
</dbReference>
<name>A0A9P0CQM8_9CUCU</name>
<dbReference type="GO" id="GO:0004930">
    <property type="term" value="F:G protein-coupled receptor activity"/>
    <property type="evidence" value="ECO:0007669"/>
    <property type="project" value="UniProtKB-KW"/>
</dbReference>
<dbReference type="GO" id="GO:0016020">
    <property type="term" value="C:membrane"/>
    <property type="evidence" value="ECO:0007669"/>
    <property type="project" value="UniProtKB-SubCell"/>
</dbReference>
<keyword evidence="3 6" id="KW-0812">Transmembrane</keyword>
<evidence type="ECO:0000256" key="7">
    <source>
        <dbReference type="SAM" id="Phobius"/>
    </source>
</evidence>
<accession>A0A9P0CQM8</accession>
<feature type="transmembrane region" description="Helical" evidence="7">
    <location>
        <begin position="179"/>
        <end position="197"/>
    </location>
</feature>
<reference evidence="9" key="1">
    <citation type="submission" date="2022-01" db="EMBL/GenBank/DDBJ databases">
        <authorList>
            <person name="King R."/>
        </authorList>
    </citation>
    <scope>NUCLEOTIDE SEQUENCE</scope>
</reference>
<evidence type="ECO:0000256" key="1">
    <source>
        <dbReference type="ARBA" id="ARBA00004370"/>
    </source>
</evidence>
<keyword evidence="10" id="KW-1185">Reference proteome</keyword>
<dbReference type="Pfam" id="PF00001">
    <property type="entry name" value="7tm_1"/>
    <property type="match status" value="1"/>
</dbReference>
<dbReference type="PROSITE" id="PS00237">
    <property type="entry name" value="G_PROTEIN_RECEP_F1_1"/>
    <property type="match status" value="1"/>
</dbReference>
<evidence type="ECO:0000256" key="4">
    <source>
        <dbReference type="ARBA" id="ARBA00022989"/>
    </source>
</evidence>
<feature type="transmembrane region" description="Helical" evidence="7">
    <location>
        <begin position="58"/>
        <end position="81"/>
    </location>
</feature>
<evidence type="ECO:0000313" key="9">
    <source>
        <dbReference type="EMBL" id="CAH1102461.1"/>
    </source>
</evidence>
<dbReference type="OrthoDB" id="10033446at2759"/>
<feature type="transmembrane region" description="Helical" evidence="7">
    <location>
        <begin position="134"/>
        <end position="158"/>
    </location>
</feature>